<dbReference type="VEuPathDB" id="VectorBase:BGLAX_038609"/>
<dbReference type="Pfam" id="PF00553">
    <property type="entry name" value="CBM_2"/>
    <property type="match status" value="1"/>
</dbReference>
<dbReference type="PANTHER" id="PTHR37398">
    <property type="entry name" value="ENDO-BETA-1,4-MANNANASE"/>
    <property type="match status" value="1"/>
</dbReference>
<feature type="domain" description="CBM2" evidence="3">
    <location>
        <begin position="20"/>
        <end position="114"/>
    </location>
</feature>
<dbReference type="Gene3D" id="3.20.20.80">
    <property type="entry name" value="Glycosidases"/>
    <property type="match status" value="1"/>
</dbReference>
<dbReference type="InterPro" id="IPR001919">
    <property type="entry name" value="CBD2"/>
</dbReference>
<proteinExistence type="predicted"/>
<dbReference type="KEGG" id="bgt:106056653"/>
<dbReference type="SUPFAM" id="SSF49384">
    <property type="entry name" value="Carbohydrate-binding domain"/>
    <property type="match status" value="1"/>
</dbReference>
<name>A0A2C9JIG9_BIOGL</name>
<dbReference type="STRING" id="6526.A0A2C9JIG9"/>
<evidence type="ECO:0000313" key="5">
    <source>
        <dbReference type="Proteomes" id="UP000076420"/>
    </source>
</evidence>
<dbReference type="OrthoDB" id="6040665at2759"/>
<evidence type="ECO:0000259" key="3">
    <source>
        <dbReference type="Pfam" id="PF00553"/>
    </source>
</evidence>
<evidence type="ECO:0000313" key="4">
    <source>
        <dbReference type="EnsemblMetazoa" id="BGLB003026-PB"/>
    </source>
</evidence>
<dbReference type="Gene3D" id="2.60.40.290">
    <property type="match status" value="1"/>
</dbReference>
<protein>
    <recommendedName>
        <fullName evidence="3">CBM2 domain-containing protein</fullName>
    </recommendedName>
</protein>
<organism evidence="4 5">
    <name type="scientific">Biomphalaria glabrata</name>
    <name type="common">Bloodfluke planorb</name>
    <name type="synonym">Freshwater snail</name>
    <dbReference type="NCBI Taxonomy" id="6526"/>
    <lineage>
        <taxon>Eukaryota</taxon>
        <taxon>Metazoa</taxon>
        <taxon>Spiralia</taxon>
        <taxon>Lophotrochozoa</taxon>
        <taxon>Mollusca</taxon>
        <taxon>Gastropoda</taxon>
        <taxon>Heterobranchia</taxon>
        <taxon>Euthyneura</taxon>
        <taxon>Panpulmonata</taxon>
        <taxon>Hygrophila</taxon>
        <taxon>Lymnaeoidea</taxon>
        <taxon>Planorbidae</taxon>
        <taxon>Biomphalaria</taxon>
    </lineage>
</organism>
<dbReference type="Proteomes" id="UP000076420">
    <property type="component" value="Unassembled WGS sequence"/>
</dbReference>
<dbReference type="AlphaFoldDB" id="A0A2C9JIG9"/>
<keyword evidence="2" id="KW-0732">Signal</keyword>
<gene>
    <name evidence="4" type="primary">106056653</name>
</gene>
<dbReference type="EnsemblMetazoa" id="BGLB003026-RB">
    <property type="protein sequence ID" value="BGLB003026-PB"/>
    <property type="gene ID" value="BGLB003026"/>
</dbReference>
<feature type="chain" id="PRO_5013288109" description="CBM2 domain-containing protein" evidence="2">
    <location>
        <begin position="17"/>
        <end position="498"/>
    </location>
</feature>
<dbReference type="GO" id="GO:0005975">
    <property type="term" value="P:carbohydrate metabolic process"/>
    <property type="evidence" value="ECO:0007669"/>
    <property type="project" value="InterPro"/>
</dbReference>
<dbReference type="GO" id="GO:0004553">
    <property type="term" value="F:hydrolase activity, hydrolyzing O-glycosyl compounds"/>
    <property type="evidence" value="ECO:0007669"/>
    <property type="project" value="InterPro"/>
</dbReference>
<reference evidence="4" key="1">
    <citation type="submission" date="2020-05" db="UniProtKB">
        <authorList>
            <consortium name="EnsemblMetazoa"/>
        </authorList>
    </citation>
    <scope>IDENTIFICATION</scope>
    <source>
        <strain evidence="4">BB02</strain>
    </source>
</reference>
<dbReference type="VEuPathDB" id="VectorBase:BGLB003026"/>
<dbReference type="RefSeq" id="XP_013068921.2">
    <property type="nucleotide sequence ID" value="XM_013213467.2"/>
</dbReference>
<dbReference type="GO" id="GO:0030247">
    <property type="term" value="F:polysaccharide binding"/>
    <property type="evidence" value="ECO:0007669"/>
    <property type="project" value="InterPro"/>
</dbReference>
<accession>A0A2C9JIG9</accession>
<feature type="signal peptide" evidence="2">
    <location>
        <begin position="1"/>
        <end position="16"/>
    </location>
</feature>
<evidence type="ECO:0000256" key="2">
    <source>
        <dbReference type="SAM" id="SignalP"/>
    </source>
</evidence>
<dbReference type="InterPro" id="IPR008965">
    <property type="entry name" value="CBM2/CBM3_carb-bd_dom_sf"/>
</dbReference>
<evidence type="ECO:0000256" key="1">
    <source>
        <dbReference type="SAM" id="MobiDB-lite"/>
    </source>
</evidence>
<feature type="region of interest" description="Disordered" evidence="1">
    <location>
        <begin position="111"/>
        <end position="138"/>
    </location>
</feature>
<dbReference type="InterPro" id="IPR012291">
    <property type="entry name" value="CBM2_carb-bd_dom_sf"/>
</dbReference>
<feature type="compositionally biased region" description="Polar residues" evidence="1">
    <location>
        <begin position="111"/>
        <end position="124"/>
    </location>
</feature>
<dbReference type="PANTHER" id="PTHR37398:SF3">
    <property type="entry name" value="GLYCOSIDE HYDROLASE FAMILY 5 DOMAIN-CONTAINING PROTEIN"/>
    <property type="match status" value="1"/>
</dbReference>
<dbReference type="InterPro" id="IPR017853">
    <property type="entry name" value="GH"/>
</dbReference>
<dbReference type="SUPFAM" id="SSF51445">
    <property type="entry name" value="(Trans)glycosidases"/>
    <property type="match status" value="1"/>
</dbReference>
<sequence length="498" mass="55232">MRSCLVFVLFWFSVWADIDIPITNHWNGGFQGEGCFEITQELHSWTVTLTFDQPITSLNAWTAELAESKDGGKVFVLHNKEWNKDEHVGDKLCISFQASTTGDVQPKITASLSGDSGPVTTSGPLTAAPGQTLKPTNPPGTFTPGAARLAINGTFFTYDNKRVFLSGANLPWISYAYDFGEGQFQYRKAQLENQLKLLHEAGGNSIRLWIHIQGETTPAFDSSGMVLGLDTKGTFINDFIDLLNLGQKYDILITPCLWNAAVNQDTHNRLDGLIKDPVKLQSYIDKALIPWATAVKSHPALGSWDIMNEPEGMLNPEVSNPDPCFDTTALRNSGAGWAGKKYNYEEFLRFLNWQAAAIKKVDPTYLVSVGVSNPRFNTDKYGNVDHYSDSCLVKAGGKPEGVMDFYQFHSYSWQNKFSQEAAFTNSFSDYGVSKPILVGEFWTQDGGGMTITQMFDYVYNHGYAGAWSWDVVGHPDQRTGVSHIKDLTSNGPIPINIH</sequence>